<keyword evidence="5" id="KW-0378">Hydrolase</keyword>
<evidence type="ECO:0000256" key="3">
    <source>
        <dbReference type="ARBA" id="ARBA00006247"/>
    </source>
</evidence>
<dbReference type="GO" id="GO:0016787">
    <property type="term" value="F:hydrolase activity"/>
    <property type="evidence" value="ECO:0007669"/>
    <property type="project" value="UniProtKB-KW"/>
</dbReference>
<keyword evidence="10" id="KW-1185">Reference proteome</keyword>
<dbReference type="PANTHER" id="PTHR43808">
    <property type="entry name" value="ACETYLORNITHINE DEACETYLASE"/>
    <property type="match status" value="1"/>
</dbReference>
<dbReference type="InterPro" id="IPR002933">
    <property type="entry name" value="Peptidase_M20"/>
</dbReference>
<keyword evidence="6" id="KW-0862">Zinc</keyword>
<feature type="domain" description="Peptidase M20 dimerisation" evidence="8">
    <location>
        <begin position="224"/>
        <end position="337"/>
    </location>
</feature>
<dbReference type="AlphaFoldDB" id="A0A1Y2G210"/>
<comment type="cofactor">
    <cofactor evidence="1">
        <name>Co(2+)</name>
        <dbReference type="ChEBI" id="CHEBI:48828"/>
    </cofactor>
</comment>
<name>A0A1Y2G210_9BASI</name>
<reference evidence="9 10" key="1">
    <citation type="submission" date="2016-07" db="EMBL/GenBank/DDBJ databases">
        <title>Pervasive Adenine N6-methylation of Active Genes in Fungi.</title>
        <authorList>
            <consortium name="DOE Joint Genome Institute"/>
            <person name="Mondo S.J."/>
            <person name="Dannebaum R.O."/>
            <person name="Kuo R.C."/>
            <person name="Labutti K."/>
            <person name="Haridas S."/>
            <person name="Kuo A."/>
            <person name="Salamov A."/>
            <person name="Ahrendt S.R."/>
            <person name="Lipzen A."/>
            <person name="Sullivan W."/>
            <person name="Andreopoulos W.B."/>
            <person name="Clum A."/>
            <person name="Lindquist E."/>
            <person name="Daum C."/>
            <person name="Ramamoorthy G.K."/>
            <person name="Gryganskyi A."/>
            <person name="Culley D."/>
            <person name="Magnuson J.K."/>
            <person name="James T.Y."/>
            <person name="O'Malley M.A."/>
            <person name="Stajich J.E."/>
            <person name="Spatafora J.W."/>
            <person name="Visel A."/>
            <person name="Grigoriev I.V."/>
        </authorList>
    </citation>
    <scope>NUCLEOTIDE SEQUENCE [LARGE SCALE GENOMIC DNA]</scope>
    <source>
        <strain evidence="9 10">62-1032</strain>
    </source>
</reference>
<dbReference type="SUPFAM" id="SSF55031">
    <property type="entry name" value="Bacterial exopeptidase dimerisation domain"/>
    <property type="match status" value="1"/>
</dbReference>
<evidence type="ECO:0000256" key="2">
    <source>
        <dbReference type="ARBA" id="ARBA00001947"/>
    </source>
</evidence>
<evidence type="ECO:0000256" key="5">
    <source>
        <dbReference type="ARBA" id="ARBA00022801"/>
    </source>
</evidence>
<comment type="similarity">
    <text evidence="3">Belongs to the peptidase M20A family.</text>
</comment>
<evidence type="ECO:0000256" key="4">
    <source>
        <dbReference type="ARBA" id="ARBA00022723"/>
    </source>
</evidence>
<dbReference type="Proteomes" id="UP000193467">
    <property type="component" value="Unassembled WGS sequence"/>
</dbReference>
<dbReference type="InterPro" id="IPR050072">
    <property type="entry name" value="Peptidase_M20A"/>
</dbReference>
<evidence type="ECO:0000313" key="9">
    <source>
        <dbReference type="EMBL" id="ORY90218.1"/>
    </source>
</evidence>
<comment type="caution">
    <text evidence="9">The sequence shown here is derived from an EMBL/GenBank/DDBJ whole genome shotgun (WGS) entry which is preliminary data.</text>
</comment>
<protein>
    <submittedName>
        <fullName evidence="9">Succinyl-diaminopimelate desuccinylase</fullName>
    </submittedName>
</protein>
<dbReference type="InterPro" id="IPR010182">
    <property type="entry name" value="ArgE/DapE"/>
</dbReference>
<accession>A0A1Y2G210</accession>
<proteinExistence type="inferred from homology"/>
<gene>
    <name evidence="9" type="ORF">BCR35DRAFT_275247</name>
</gene>
<evidence type="ECO:0000313" key="10">
    <source>
        <dbReference type="Proteomes" id="UP000193467"/>
    </source>
</evidence>
<dbReference type="PANTHER" id="PTHR43808:SF32">
    <property type="entry name" value="ARGE_DAPE-RELATED DEACYLASE"/>
    <property type="match status" value="1"/>
</dbReference>
<dbReference type="Gene3D" id="3.30.70.360">
    <property type="match status" value="1"/>
</dbReference>
<dbReference type="InParanoid" id="A0A1Y2G210"/>
<organism evidence="9 10">
    <name type="scientific">Leucosporidium creatinivorum</name>
    <dbReference type="NCBI Taxonomy" id="106004"/>
    <lineage>
        <taxon>Eukaryota</taxon>
        <taxon>Fungi</taxon>
        <taxon>Dikarya</taxon>
        <taxon>Basidiomycota</taxon>
        <taxon>Pucciniomycotina</taxon>
        <taxon>Microbotryomycetes</taxon>
        <taxon>Leucosporidiales</taxon>
        <taxon>Leucosporidium</taxon>
    </lineage>
</organism>
<dbReference type="InterPro" id="IPR011650">
    <property type="entry name" value="Peptidase_M20_dimer"/>
</dbReference>
<comment type="cofactor">
    <cofactor evidence="2">
        <name>Zn(2+)</name>
        <dbReference type="ChEBI" id="CHEBI:29105"/>
    </cofactor>
</comment>
<dbReference type="OrthoDB" id="3064516at2759"/>
<evidence type="ECO:0000256" key="7">
    <source>
        <dbReference type="ARBA" id="ARBA00023285"/>
    </source>
</evidence>
<dbReference type="SUPFAM" id="SSF53187">
    <property type="entry name" value="Zn-dependent exopeptidases"/>
    <property type="match status" value="1"/>
</dbReference>
<dbReference type="Pfam" id="PF07687">
    <property type="entry name" value="M20_dimer"/>
    <property type="match status" value="1"/>
</dbReference>
<evidence type="ECO:0000259" key="8">
    <source>
        <dbReference type="Pfam" id="PF07687"/>
    </source>
</evidence>
<dbReference type="STRING" id="106004.A0A1Y2G210"/>
<dbReference type="FunCoup" id="A0A1Y2G210">
    <property type="interactions" value="97"/>
</dbReference>
<dbReference type="InterPro" id="IPR036264">
    <property type="entry name" value="Bact_exopeptidase_dim_dom"/>
</dbReference>
<dbReference type="Gene3D" id="3.40.630.10">
    <property type="entry name" value="Zn peptidases"/>
    <property type="match status" value="1"/>
</dbReference>
<evidence type="ECO:0000256" key="6">
    <source>
        <dbReference type="ARBA" id="ARBA00022833"/>
    </source>
</evidence>
<keyword evidence="7" id="KW-0170">Cobalt</keyword>
<evidence type="ECO:0000256" key="1">
    <source>
        <dbReference type="ARBA" id="ARBA00001941"/>
    </source>
</evidence>
<dbReference type="GO" id="GO:0046872">
    <property type="term" value="F:metal ion binding"/>
    <property type="evidence" value="ECO:0007669"/>
    <property type="project" value="UniProtKB-KW"/>
</dbReference>
<dbReference type="Pfam" id="PF01546">
    <property type="entry name" value="Peptidase_M20"/>
    <property type="match status" value="1"/>
</dbReference>
<dbReference type="EMBL" id="MCGR01000004">
    <property type="protein sequence ID" value="ORY90218.1"/>
    <property type="molecule type" value="Genomic_DNA"/>
</dbReference>
<sequence>MALTSEQLAALKQASHEVLDEAVAFLQALIRVDTTNPPGLNYRQVANVIKDELERLDYKCELLAVEPGDLPALAPHDADANERVNVLGRRAAPSLKPNMVTVDGITRQKTIHFNGHTDVVPAGDLSTWTKDPFGGEVVDGRIYGRGVSDMKGGIAAGVWAAEVVKRAGLILRGTVEHSGCVDEESTGVRNAGAGWLVEEGHISAKTVDGIVITEPLNVDNVCLGHRGAIWGTIVFKGVASHGASPQLGVNALVHASTFVVRAKETIMPLIEGKREERVIPAEARGASLTFTVLKAGANTNSVPDLAILRFDRRLVPSETLEEARAQIQSVLDEVSKEIPELDYTYHEDYSTEPVWVDETLEICKTWAEAVETVLEKKAGIVCSPGSDDQRFFVRGGMPQTIVYGPGNIKQVHNKDESMPLEDYRIAMEVMAIGMCEFLGVD</sequence>
<dbReference type="NCBIfam" id="TIGR01910">
    <property type="entry name" value="DapE-ArgE"/>
    <property type="match status" value="1"/>
</dbReference>
<keyword evidence="4" id="KW-0479">Metal-binding</keyword>